<gene>
    <name evidence="3" type="ORF">D9758_001619</name>
</gene>
<organism evidence="3 4">
    <name type="scientific">Tetrapyrgos nigripes</name>
    <dbReference type="NCBI Taxonomy" id="182062"/>
    <lineage>
        <taxon>Eukaryota</taxon>
        <taxon>Fungi</taxon>
        <taxon>Dikarya</taxon>
        <taxon>Basidiomycota</taxon>
        <taxon>Agaricomycotina</taxon>
        <taxon>Agaricomycetes</taxon>
        <taxon>Agaricomycetidae</taxon>
        <taxon>Agaricales</taxon>
        <taxon>Marasmiineae</taxon>
        <taxon>Marasmiaceae</taxon>
        <taxon>Tetrapyrgos</taxon>
    </lineage>
</organism>
<feature type="signal peptide" evidence="2">
    <location>
        <begin position="1"/>
        <end position="25"/>
    </location>
</feature>
<evidence type="ECO:0000256" key="2">
    <source>
        <dbReference type="SAM" id="SignalP"/>
    </source>
</evidence>
<dbReference type="AlphaFoldDB" id="A0A8H5GXP2"/>
<dbReference type="EMBL" id="JAACJM010000004">
    <property type="protein sequence ID" value="KAF5372988.1"/>
    <property type="molecule type" value="Genomic_DNA"/>
</dbReference>
<keyword evidence="2" id="KW-0732">Signal</keyword>
<evidence type="ECO:0008006" key="5">
    <source>
        <dbReference type="Google" id="ProtNLM"/>
    </source>
</evidence>
<dbReference type="InterPro" id="IPR052953">
    <property type="entry name" value="Ser-rich/MCO-related"/>
</dbReference>
<name>A0A8H5GXP2_9AGAR</name>
<protein>
    <recommendedName>
        <fullName evidence="5">Cupredoxin</fullName>
    </recommendedName>
</protein>
<evidence type="ECO:0000313" key="4">
    <source>
        <dbReference type="Proteomes" id="UP000559256"/>
    </source>
</evidence>
<dbReference type="OrthoDB" id="1921208at2759"/>
<feature type="chain" id="PRO_5034442890" description="Cupredoxin" evidence="2">
    <location>
        <begin position="26"/>
        <end position="381"/>
    </location>
</feature>
<dbReference type="InterPro" id="IPR008972">
    <property type="entry name" value="Cupredoxin"/>
</dbReference>
<reference evidence="3 4" key="1">
    <citation type="journal article" date="2020" name="ISME J.">
        <title>Uncovering the hidden diversity of litter-decomposition mechanisms in mushroom-forming fungi.</title>
        <authorList>
            <person name="Floudas D."/>
            <person name="Bentzer J."/>
            <person name="Ahren D."/>
            <person name="Johansson T."/>
            <person name="Persson P."/>
            <person name="Tunlid A."/>
        </authorList>
    </citation>
    <scope>NUCLEOTIDE SEQUENCE [LARGE SCALE GENOMIC DNA]</scope>
    <source>
        <strain evidence="3 4">CBS 291.85</strain>
    </source>
</reference>
<accession>A0A8H5GXP2</accession>
<proteinExistence type="predicted"/>
<evidence type="ECO:0000313" key="3">
    <source>
        <dbReference type="EMBL" id="KAF5372988.1"/>
    </source>
</evidence>
<sequence>MIFSSKYTFAALFGFTLAVIPVARSETIEVTVGGPGPILKYDPEFVNANVGDVVRFIFKQKNHTATQSTFASPCSRAEGGFDSGFVPVADDVTDGFPVAELTVATTTDPVWVYCRQAGHCQQGMVFAVNPGDKFAAFQAAATGNSTNATTATSAGSTTTSSGSTATAPASASPSVVTVTATVTVSSGQTLTTTYGSYPGSAQPTSATSNDHRVTVGANGQLLFEPANITAQVGDTVTFEFHQKNHTVTQSTFSTPCRPVAAVSSGSQAGFDSGFMPVADGATNFPTFTIQINDTTPIWAYCRQTLPASHCGQGMVFSVNAIETGANNFDAFKAKAAQQNGTNSTSSDTSNTSNNGAFSNALGVNGAGIVLATIFLLISALL</sequence>
<feature type="region of interest" description="Disordered" evidence="1">
    <location>
        <begin position="145"/>
        <end position="172"/>
    </location>
</feature>
<dbReference type="Proteomes" id="UP000559256">
    <property type="component" value="Unassembled WGS sequence"/>
</dbReference>
<comment type="caution">
    <text evidence="3">The sequence shown here is derived from an EMBL/GenBank/DDBJ whole genome shotgun (WGS) entry which is preliminary data.</text>
</comment>
<keyword evidence="4" id="KW-1185">Reference proteome</keyword>
<dbReference type="CDD" id="cd00920">
    <property type="entry name" value="Cupredoxin"/>
    <property type="match status" value="2"/>
</dbReference>
<dbReference type="SUPFAM" id="SSF49503">
    <property type="entry name" value="Cupredoxins"/>
    <property type="match status" value="2"/>
</dbReference>
<dbReference type="PANTHER" id="PTHR34883">
    <property type="entry name" value="SERINE-RICH PROTEIN, PUTATIVE-RELATED-RELATED"/>
    <property type="match status" value="1"/>
</dbReference>
<dbReference type="Gene3D" id="2.60.40.420">
    <property type="entry name" value="Cupredoxins - blue copper proteins"/>
    <property type="match status" value="2"/>
</dbReference>
<evidence type="ECO:0000256" key="1">
    <source>
        <dbReference type="SAM" id="MobiDB-lite"/>
    </source>
</evidence>
<dbReference type="PANTHER" id="PTHR34883:SF4">
    <property type="entry name" value="CUPREDOXIN"/>
    <property type="match status" value="1"/>
</dbReference>